<organism evidence="5 7">
    <name type="scientific">Plasmodium gaboni</name>
    <dbReference type="NCBI Taxonomy" id="647221"/>
    <lineage>
        <taxon>Eukaryota</taxon>
        <taxon>Sar</taxon>
        <taxon>Alveolata</taxon>
        <taxon>Apicomplexa</taxon>
        <taxon>Aconoidasida</taxon>
        <taxon>Haemosporida</taxon>
        <taxon>Plasmodiidae</taxon>
        <taxon>Plasmodium</taxon>
        <taxon>Plasmodium (Laverania)</taxon>
    </lineage>
</organism>
<dbReference type="InterPro" id="IPR029058">
    <property type="entry name" value="AB_hydrolase_fold"/>
</dbReference>
<feature type="domain" description="AB hydrolase-1" evidence="4">
    <location>
        <begin position="125"/>
        <end position="233"/>
    </location>
</feature>
<evidence type="ECO:0000313" key="6">
    <source>
        <dbReference type="EMBL" id="SOV16032.1"/>
    </source>
</evidence>
<dbReference type="KEGG" id="pgab:PGSY75_1143000"/>
<evidence type="ECO:0000256" key="2">
    <source>
        <dbReference type="ARBA" id="ARBA00022801"/>
    </source>
</evidence>
<dbReference type="InterPro" id="IPR000073">
    <property type="entry name" value="AB_hydrolase_1"/>
</dbReference>
<dbReference type="VEuPathDB" id="PlasmoDB:PGABG01_1140900"/>
<dbReference type="PANTHER" id="PTHR46118">
    <property type="entry name" value="PROTEIN ABHD11"/>
    <property type="match status" value="1"/>
</dbReference>
<evidence type="ECO:0000256" key="1">
    <source>
        <dbReference type="ARBA" id="ARBA00008645"/>
    </source>
</evidence>
<evidence type="ECO:0000313" key="8">
    <source>
        <dbReference type="Proteomes" id="UP000831156"/>
    </source>
</evidence>
<dbReference type="OrthoDB" id="194865at2759"/>
<keyword evidence="3" id="KW-0732">Signal</keyword>
<dbReference type="Pfam" id="PF00561">
    <property type="entry name" value="Abhydrolase_1"/>
    <property type="match status" value="1"/>
</dbReference>
<evidence type="ECO:0000259" key="4">
    <source>
        <dbReference type="Pfam" id="PF00561"/>
    </source>
</evidence>
<name>A0A151LJF0_9APIC</name>
<dbReference type="Proteomes" id="UP000076004">
    <property type="component" value="Chromosome 11"/>
</dbReference>
<proteinExistence type="inferred from homology"/>
<dbReference type="EMBL" id="LT969434">
    <property type="protein sequence ID" value="SOV16032.1"/>
    <property type="molecule type" value="Genomic_DNA"/>
</dbReference>
<dbReference type="GO" id="GO:0052689">
    <property type="term" value="F:carboxylic ester hydrolase activity"/>
    <property type="evidence" value="ECO:0007669"/>
    <property type="project" value="TreeGrafter"/>
</dbReference>
<sequence length="382" mass="44839">MLILFYIFYIFCFPLIILSERKSKINYHNNRWFVSSDDKIIMNNFFIKLNKIKNFSNFNTLWKIKKCEYFFLSHKNVKNNWNKISVGSITSSSNNDKITDDVLDGISYSIRDNTHIFKDETKDIPIILLHGCYGSRKNFIFFSKLLKSNKVITMDLRNHGDSKHTENMRFDEIENDIKNVLQKLHIKKCCLIGFSLGGKASMYCALKNSSLFSHLIIMDILPFNYNSNKVHIKLPFNISQVTSILYHIKHEKKPRNKLEFLQYLKCELPDISNSFAQFLCMSLKENNDKNQLTWKINIEAIYKDLPFIMNFPLNPEEYKYHNPCSFIIAKKSDLVCSIPNFDKIIKDYFPSASQVILDNSTHTVYIDEAQQCANIINEMLNK</sequence>
<gene>
    <name evidence="6" type="ORF">PGABG01_1140900</name>
    <name evidence="5" type="ORF">PGSY75_1143000</name>
</gene>
<accession>A0A151LJF0</accession>
<dbReference type="AlphaFoldDB" id="A0A151LJF0"/>
<evidence type="ECO:0000256" key="3">
    <source>
        <dbReference type="SAM" id="SignalP"/>
    </source>
</evidence>
<dbReference type="VEuPathDB" id="PlasmoDB:PGSY75_1143000"/>
<evidence type="ECO:0000313" key="5">
    <source>
        <dbReference type="EMBL" id="KYN99064.1"/>
    </source>
</evidence>
<evidence type="ECO:0000313" key="7">
    <source>
        <dbReference type="Proteomes" id="UP000076004"/>
    </source>
</evidence>
<reference evidence="6" key="2">
    <citation type="submission" date="2016-09" db="EMBL/GenBank/DDBJ databases">
        <authorList>
            <consortium name="Pathogen Informatics"/>
            <person name="Sun Q."/>
            <person name="Inoue M."/>
        </authorList>
    </citation>
    <scope>NUCLEOTIDE SEQUENCE</scope>
</reference>
<keyword evidence="8" id="KW-1185">Reference proteome</keyword>
<dbReference type="SUPFAM" id="SSF53474">
    <property type="entry name" value="alpha/beta-Hydrolases"/>
    <property type="match status" value="1"/>
</dbReference>
<comment type="similarity">
    <text evidence="1">Belongs to the AB hydrolase superfamily.</text>
</comment>
<dbReference type="Gene3D" id="3.40.50.1820">
    <property type="entry name" value="alpha/beta hydrolase"/>
    <property type="match status" value="1"/>
</dbReference>
<dbReference type="EMBL" id="LVLB01000012">
    <property type="protein sequence ID" value="KYN99064.1"/>
    <property type="molecule type" value="Genomic_DNA"/>
</dbReference>
<reference evidence="5 7" key="1">
    <citation type="journal article" date="2016" name="Nat. Commun.">
        <title>Genomes of cryptic chimpanzee Plasmodium species reveal key evolutionary events leading to human malaria.</title>
        <authorList>
            <person name="Sundararaman S.A."/>
            <person name="Plenderleith L.J."/>
            <person name="Liu W."/>
            <person name="Loy D.E."/>
            <person name="Learn G.H."/>
            <person name="Li Y."/>
            <person name="Shaw K.S."/>
            <person name="Ayouba A."/>
            <person name="Peeters M."/>
            <person name="Speede S."/>
            <person name="Shaw G.M."/>
            <person name="Bushman F.D."/>
            <person name="Brisson D."/>
            <person name="Rayner J.C."/>
            <person name="Sharp P.M."/>
            <person name="Hahn B.H."/>
        </authorList>
    </citation>
    <scope>NUCLEOTIDE SEQUENCE [LARGE SCALE GENOMIC DNA]</scope>
    <source>
        <strain evidence="5 7">SY75</strain>
    </source>
</reference>
<dbReference type="Proteomes" id="UP000831156">
    <property type="component" value="Chromosome 11"/>
</dbReference>
<feature type="chain" id="PRO_5015051292" evidence="3">
    <location>
        <begin position="20"/>
        <end position="382"/>
    </location>
</feature>
<dbReference type="GeneID" id="29777138"/>
<feature type="signal peptide" evidence="3">
    <location>
        <begin position="1"/>
        <end position="19"/>
    </location>
</feature>
<dbReference type="RefSeq" id="XP_018641341.1">
    <property type="nucleotide sequence ID" value="XM_018786546.1"/>
</dbReference>
<keyword evidence="2 5" id="KW-0378">Hydrolase</keyword>
<dbReference type="PANTHER" id="PTHR46118:SF4">
    <property type="entry name" value="PROTEIN ABHD11"/>
    <property type="match status" value="1"/>
</dbReference>
<protein>
    <submittedName>
        <fullName evidence="6">Alpha/beta hydrolase, putative</fullName>
    </submittedName>
    <submittedName>
        <fullName evidence="5">Putative alpha/beta hydrolase</fullName>
    </submittedName>
</protein>